<evidence type="ECO:0000256" key="4">
    <source>
        <dbReference type="ARBA" id="ARBA00023242"/>
    </source>
</evidence>
<dbReference type="PANTHER" id="PTHR47994:SF5">
    <property type="entry name" value="F14D16.11-RELATED"/>
    <property type="match status" value="1"/>
</dbReference>
<dbReference type="AlphaFoldDB" id="A0A445HTF5"/>
<sequence>METGVQFLPKQETSFEDLTIIELHVGNKWSIIASHLSKQTSNGITNYWNTNVKKRFIRMDIHSITHKSKANTFEAYGGHQSKDVIRINHMMGECSI</sequence>
<dbReference type="SUPFAM" id="SSF46689">
    <property type="entry name" value="Homeodomain-like"/>
    <property type="match status" value="1"/>
</dbReference>
<dbReference type="InterPro" id="IPR009057">
    <property type="entry name" value="Homeodomain-like_sf"/>
</dbReference>
<dbReference type="GO" id="GO:0005634">
    <property type="term" value="C:nucleus"/>
    <property type="evidence" value="ECO:0007669"/>
    <property type="project" value="UniProtKB-SubCell"/>
</dbReference>
<comment type="subcellular location">
    <subcellularLocation>
        <location evidence="1">Nucleus</location>
    </subcellularLocation>
</comment>
<reference evidence="6 7" key="1">
    <citation type="submission" date="2018-09" db="EMBL/GenBank/DDBJ databases">
        <title>A high-quality reference genome of wild soybean provides a powerful tool to mine soybean genomes.</title>
        <authorList>
            <person name="Xie M."/>
            <person name="Chung C.Y.L."/>
            <person name="Li M.-W."/>
            <person name="Wong F.-L."/>
            <person name="Chan T.-F."/>
            <person name="Lam H.-M."/>
        </authorList>
    </citation>
    <scope>NUCLEOTIDE SEQUENCE [LARGE SCALE GENOMIC DNA]</scope>
    <source>
        <strain evidence="7">cv. W05</strain>
        <tissue evidence="6">Hypocotyl of etiolated seedlings</tissue>
    </source>
</reference>
<evidence type="ECO:0000313" key="6">
    <source>
        <dbReference type="EMBL" id="RZB76967.1"/>
    </source>
</evidence>
<dbReference type="PANTHER" id="PTHR47994">
    <property type="entry name" value="F14D16.11-RELATED"/>
    <property type="match status" value="1"/>
</dbReference>
<dbReference type="EMBL" id="QZWG01000012">
    <property type="protein sequence ID" value="RZB76967.1"/>
    <property type="molecule type" value="Genomic_DNA"/>
</dbReference>
<dbReference type="InterPro" id="IPR001005">
    <property type="entry name" value="SANT/Myb"/>
</dbReference>
<protein>
    <submittedName>
        <fullName evidence="6">Transcription factor MYB106</fullName>
    </submittedName>
</protein>
<accession>A0A445HTF5</accession>
<keyword evidence="3" id="KW-0238">DNA-binding</keyword>
<evidence type="ECO:0000313" key="7">
    <source>
        <dbReference type="Proteomes" id="UP000289340"/>
    </source>
</evidence>
<evidence type="ECO:0000256" key="3">
    <source>
        <dbReference type="ARBA" id="ARBA00023125"/>
    </source>
</evidence>
<dbReference type="GO" id="GO:0003677">
    <property type="term" value="F:DNA binding"/>
    <property type="evidence" value="ECO:0007669"/>
    <property type="project" value="UniProtKB-KW"/>
</dbReference>
<feature type="domain" description="Myb-like" evidence="5">
    <location>
        <begin position="16"/>
        <end position="51"/>
    </location>
</feature>
<gene>
    <name evidence="6" type="ORF">D0Y65_035082</name>
</gene>
<evidence type="ECO:0000259" key="5">
    <source>
        <dbReference type="Pfam" id="PF00249"/>
    </source>
</evidence>
<dbReference type="Proteomes" id="UP000289340">
    <property type="component" value="Chromosome 12"/>
</dbReference>
<dbReference type="InterPro" id="IPR015495">
    <property type="entry name" value="Myb_TF_plants"/>
</dbReference>
<keyword evidence="7" id="KW-1185">Reference proteome</keyword>
<name>A0A445HTF5_GLYSO</name>
<comment type="caution">
    <text evidence="6">The sequence shown here is derived from an EMBL/GenBank/DDBJ whole genome shotgun (WGS) entry which is preliminary data.</text>
</comment>
<evidence type="ECO:0000256" key="2">
    <source>
        <dbReference type="ARBA" id="ARBA00022737"/>
    </source>
</evidence>
<dbReference type="Gene3D" id="1.10.10.60">
    <property type="entry name" value="Homeodomain-like"/>
    <property type="match status" value="1"/>
</dbReference>
<evidence type="ECO:0000256" key="1">
    <source>
        <dbReference type="ARBA" id="ARBA00004123"/>
    </source>
</evidence>
<organism evidence="6 7">
    <name type="scientific">Glycine soja</name>
    <name type="common">Wild soybean</name>
    <dbReference type="NCBI Taxonomy" id="3848"/>
    <lineage>
        <taxon>Eukaryota</taxon>
        <taxon>Viridiplantae</taxon>
        <taxon>Streptophyta</taxon>
        <taxon>Embryophyta</taxon>
        <taxon>Tracheophyta</taxon>
        <taxon>Spermatophyta</taxon>
        <taxon>Magnoliopsida</taxon>
        <taxon>eudicotyledons</taxon>
        <taxon>Gunneridae</taxon>
        <taxon>Pentapetalae</taxon>
        <taxon>rosids</taxon>
        <taxon>fabids</taxon>
        <taxon>Fabales</taxon>
        <taxon>Fabaceae</taxon>
        <taxon>Papilionoideae</taxon>
        <taxon>50 kb inversion clade</taxon>
        <taxon>NPAAA clade</taxon>
        <taxon>indigoferoid/millettioid clade</taxon>
        <taxon>Phaseoleae</taxon>
        <taxon>Glycine</taxon>
        <taxon>Glycine subgen. Soja</taxon>
    </lineage>
</organism>
<keyword evidence="4" id="KW-0539">Nucleus</keyword>
<keyword evidence="2" id="KW-0677">Repeat</keyword>
<proteinExistence type="predicted"/>
<dbReference type="Pfam" id="PF00249">
    <property type="entry name" value="Myb_DNA-binding"/>
    <property type="match status" value="1"/>
</dbReference>